<reference evidence="2" key="1">
    <citation type="submission" date="2012-12" db="EMBL/GenBank/DDBJ databases">
        <title>Identification and characterization of a phenylalanine ammonia-lyase gene family in Isatis indigotica Fort.</title>
        <authorList>
            <person name="Liu Q."/>
            <person name="Chen J."/>
            <person name="Zhou X."/>
            <person name="Di P."/>
            <person name="Xiao Y."/>
            <person name="Xuan H."/>
            <person name="Zhang L."/>
            <person name="Chen W."/>
        </authorList>
    </citation>
    <scope>NUCLEOTIDE SEQUENCE</scope>
    <source>
        <tissue evidence="2">Salivary gland</tissue>
    </source>
</reference>
<accession>A0A0K8RP57</accession>
<organism evidence="2">
    <name type="scientific">Ixodes ricinus</name>
    <name type="common">Common tick</name>
    <name type="synonym">Acarus ricinus</name>
    <dbReference type="NCBI Taxonomy" id="34613"/>
    <lineage>
        <taxon>Eukaryota</taxon>
        <taxon>Metazoa</taxon>
        <taxon>Ecdysozoa</taxon>
        <taxon>Arthropoda</taxon>
        <taxon>Chelicerata</taxon>
        <taxon>Arachnida</taxon>
        <taxon>Acari</taxon>
        <taxon>Parasitiformes</taxon>
        <taxon>Ixodida</taxon>
        <taxon>Ixodoidea</taxon>
        <taxon>Ixodidae</taxon>
        <taxon>Ixodinae</taxon>
        <taxon>Ixodes</taxon>
    </lineage>
</organism>
<name>A0A0K8RP57_IXORI</name>
<dbReference type="EMBL" id="GADI01000941">
    <property type="protein sequence ID" value="JAA72867.1"/>
    <property type="molecule type" value="mRNA"/>
</dbReference>
<sequence length="134" mass="14106">RILLLLAALVLACLAVGSANQIQGKQQPENGCPKVSKATFQRLNQSSADPPHRPSVGLGEICKKYGTTDGLCIGNPGLASLKCRLCCACSGGAEITYFDTTAPDGFPCKRKGNDQCNAQGKCEAKLLQKPREVA</sequence>
<protein>
    <submittedName>
        <fullName evidence="2">Putative ixostatin</fullName>
    </submittedName>
</protein>
<keyword evidence="1" id="KW-0732">Signal</keyword>
<evidence type="ECO:0000256" key="1">
    <source>
        <dbReference type="SAM" id="SignalP"/>
    </source>
</evidence>
<feature type="signal peptide" evidence="1">
    <location>
        <begin position="1"/>
        <end position="19"/>
    </location>
</feature>
<feature type="chain" id="PRO_5005518543" evidence="1">
    <location>
        <begin position="20"/>
        <end position="134"/>
    </location>
</feature>
<dbReference type="AlphaFoldDB" id="A0A0K8RP57"/>
<proteinExistence type="evidence at transcript level"/>
<feature type="non-terminal residue" evidence="2">
    <location>
        <position position="1"/>
    </location>
</feature>
<evidence type="ECO:0000313" key="2">
    <source>
        <dbReference type="EMBL" id="JAA72867.1"/>
    </source>
</evidence>